<evidence type="ECO:0000313" key="3">
    <source>
        <dbReference type="Proteomes" id="UP000029986"/>
    </source>
</evidence>
<dbReference type="EMBL" id="CP009706">
    <property type="protein sequence ID" value="AIU72801.1"/>
    <property type="molecule type" value="Genomic_DNA"/>
</dbReference>
<dbReference type="OrthoDB" id="9803892at2"/>
<dbReference type="Gene3D" id="3.40.50.720">
    <property type="entry name" value="NAD(P)-binding Rossmann-like Domain"/>
    <property type="match status" value="1"/>
</dbReference>
<dbReference type="Proteomes" id="UP000029986">
    <property type="component" value="Chromosome"/>
</dbReference>
<dbReference type="PANTHER" id="PTHR15020">
    <property type="entry name" value="FLAVIN REDUCTASE-RELATED"/>
    <property type="match status" value="1"/>
</dbReference>
<evidence type="ECO:0000313" key="2">
    <source>
        <dbReference type="EMBL" id="AIU72801.1"/>
    </source>
</evidence>
<dbReference type="Pfam" id="PF13460">
    <property type="entry name" value="NAD_binding_10"/>
    <property type="match status" value="1"/>
</dbReference>
<keyword evidence="3" id="KW-1185">Reference proteome</keyword>
<dbReference type="PATRIC" id="fig|1453496.5.peg.2150"/>
<dbReference type="eggNOG" id="COG0702">
    <property type="taxonomic scope" value="Bacteria"/>
</dbReference>
<protein>
    <recommendedName>
        <fullName evidence="1">NAD(P)-binding domain-containing protein</fullName>
    </recommendedName>
</protein>
<evidence type="ECO:0000259" key="1">
    <source>
        <dbReference type="Pfam" id="PF13460"/>
    </source>
</evidence>
<sequence>MTPWLIFGAGSGVGAELITLGLREKRLLFALVRNPEQAQALREKGVQVIEGDALNAEKVEQVCRLAGEHARIVSTLGGREGDYRGNRLIIDTAEHCGLTHMVLVTSIGCGDSWPTLSERAKKAFGQAVREKSLAESWLQTSQLRSCILRPGGLFNGDSTGNAQCIQGEAHGLIRRADVALIIQKLIDDENSYGKTFALVDPMLKP</sequence>
<dbReference type="HOGENOM" id="CLU_025711_5_0_6"/>
<dbReference type="AlphaFoldDB" id="A0A097R256"/>
<name>A0A097R256_HAFAL</name>
<feature type="domain" description="NAD(P)-binding" evidence="1">
    <location>
        <begin position="8"/>
        <end position="188"/>
    </location>
</feature>
<organism evidence="2 3">
    <name type="scientific">Hafnia alvei FB1</name>
    <dbReference type="NCBI Taxonomy" id="1453496"/>
    <lineage>
        <taxon>Bacteria</taxon>
        <taxon>Pseudomonadati</taxon>
        <taxon>Pseudomonadota</taxon>
        <taxon>Gammaproteobacteria</taxon>
        <taxon>Enterobacterales</taxon>
        <taxon>Hafniaceae</taxon>
        <taxon>Hafnia</taxon>
    </lineage>
</organism>
<accession>A0A097R256</accession>
<reference evidence="2 3" key="1">
    <citation type="journal article" date="2014" name="Gut Pathog.">
        <title>Gene clusters of Hafnia alvei strain FB1 important in survival and pathogenesis: a draft genome perspective.</title>
        <authorList>
            <person name="Tan J.Y."/>
            <person name="Yin W.F."/>
            <person name="Chan K.G."/>
        </authorList>
    </citation>
    <scope>NUCLEOTIDE SEQUENCE [LARGE SCALE GENOMIC DNA]</scope>
    <source>
        <strain evidence="2 3">FB1</strain>
    </source>
</reference>
<dbReference type="InterPro" id="IPR036291">
    <property type="entry name" value="NAD(P)-bd_dom_sf"/>
</dbReference>
<dbReference type="SUPFAM" id="SSF51735">
    <property type="entry name" value="NAD(P)-binding Rossmann-fold domains"/>
    <property type="match status" value="1"/>
</dbReference>
<gene>
    <name evidence="2" type="ORF">AT03_10700</name>
</gene>
<proteinExistence type="predicted"/>
<dbReference type="RefSeq" id="WP_025801289.1">
    <property type="nucleotide sequence ID" value="NZ_CP009706.1"/>
</dbReference>
<dbReference type="PANTHER" id="PTHR15020:SF50">
    <property type="entry name" value="UPF0659 PROTEIN YMR090W"/>
    <property type="match status" value="1"/>
</dbReference>
<dbReference type="InterPro" id="IPR016040">
    <property type="entry name" value="NAD(P)-bd_dom"/>
</dbReference>
<dbReference type="KEGG" id="hav:AT03_10700"/>